<dbReference type="InterPro" id="IPR005135">
    <property type="entry name" value="Endo/exonuclease/phosphatase"/>
</dbReference>
<comment type="caution">
    <text evidence="3">The sequence shown here is derived from an EMBL/GenBank/DDBJ whole genome shotgun (WGS) entry which is preliminary data.</text>
</comment>
<gene>
    <name evidence="3" type="ORF">ACFSQS_13275</name>
</gene>
<evidence type="ECO:0000313" key="4">
    <source>
        <dbReference type="Proteomes" id="UP001597441"/>
    </source>
</evidence>
<dbReference type="Pfam" id="PF03372">
    <property type="entry name" value="Exo_endo_phos"/>
    <property type="match status" value="1"/>
</dbReference>
<evidence type="ECO:0000313" key="3">
    <source>
        <dbReference type="EMBL" id="MFD2536080.1"/>
    </source>
</evidence>
<name>A0ABW5JWG2_9FLAO</name>
<keyword evidence="1" id="KW-0472">Membrane</keyword>
<keyword evidence="3" id="KW-0540">Nuclease</keyword>
<dbReference type="GO" id="GO:0004519">
    <property type="term" value="F:endonuclease activity"/>
    <property type="evidence" value="ECO:0007669"/>
    <property type="project" value="UniProtKB-KW"/>
</dbReference>
<dbReference type="Proteomes" id="UP001597441">
    <property type="component" value="Unassembled WGS sequence"/>
</dbReference>
<sequence>MLKINFRALYLFLNIVIIITLLAIHFLIKENSYESSLLYYTFPLPIIILVILFLSVLLNKKHRKVNIIIASIILLIWLLRSFNISFPEAIDEADLEIVFWNSSRNRGFQDAFNVSKGIPDVLVLVEGRKNDIEKLQLQFPDYHFYLSDKEIALFSKTPIKIIQENTSKYNSTIIHFQTNALNFYATDITGSQDVPRSWELGFANKHVKLKENTIVLGDFNVPFESKYLSAFKSNFNHAFNQKGNGFRETWFWNIPLLSLDHIWVSKDLEILKTEKIGTFKSDHSMLKTYVRN</sequence>
<keyword evidence="3" id="KW-0255">Endonuclease</keyword>
<evidence type="ECO:0000259" key="2">
    <source>
        <dbReference type="Pfam" id="PF03372"/>
    </source>
</evidence>
<dbReference type="RefSeq" id="WP_388019822.1">
    <property type="nucleotide sequence ID" value="NZ_JBHUDT010000006.1"/>
</dbReference>
<organism evidence="3 4">
    <name type="scientific">Gelatiniphilus marinus</name>
    <dbReference type="NCBI Taxonomy" id="1759464"/>
    <lineage>
        <taxon>Bacteria</taxon>
        <taxon>Pseudomonadati</taxon>
        <taxon>Bacteroidota</taxon>
        <taxon>Flavobacteriia</taxon>
        <taxon>Flavobacteriales</taxon>
        <taxon>Flavobacteriaceae</taxon>
        <taxon>Gelatiniphilus</taxon>
    </lineage>
</organism>
<dbReference type="InterPro" id="IPR036691">
    <property type="entry name" value="Endo/exonu/phosph_ase_sf"/>
</dbReference>
<reference evidence="4" key="1">
    <citation type="journal article" date="2019" name="Int. J. Syst. Evol. Microbiol.">
        <title>The Global Catalogue of Microorganisms (GCM) 10K type strain sequencing project: providing services to taxonomists for standard genome sequencing and annotation.</title>
        <authorList>
            <consortium name="The Broad Institute Genomics Platform"/>
            <consortium name="The Broad Institute Genome Sequencing Center for Infectious Disease"/>
            <person name="Wu L."/>
            <person name="Ma J."/>
        </authorList>
    </citation>
    <scope>NUCLEOTIDE SEQUENCE [LARGE SCALE GENOMIC DNA]</scope>
    <source>
        <strain evidence="4">KCTC 42903</strain>
    </source>
</reference>
<dbReference type="Gene3D" id="3.60.10.10">
    <property type="entry name" value="Endonuclease/exonuclease/phosphatase"/>
    <property type="match status" value="1"/>
</dbReference>
<feature type="transmembrane region" description="Helical" evidence="1">
    <location>
        <begin position="40"/>
        <end position="58"/>
    </location>
</feature>
<feature type="domain" description="Endonuclease/exonuclease/phosphatase" evidence="2">
    <location>
        <begin position="119"/>
        <end position="283"/>
    </location>
</feature>
<evidence type="ECO:0000256" key="1">
    <source>
        <dbReference type="SAM" id="Phobius"/>
    </source>
</evidence>
<proteinExistence type="predicted"/>
<dbReference type="EMBL" id="JBHULK010000006">
    <property type="protein sequence ID" value="MFD2536080.1"/>
    <property type="molecule type" value="Genomic_DNA"/>
</dbReference>
<accession>A0ABW5JWG2</accession>
<keyword evidence="3" id="KW-0378">Hydrolase</keyword>
<keyword evidence="1" id="KW-0812">Transmembrane</keyword>
<feature type="transmembrane region" description="Helical" evidence="1">
    <location>
        <begin position="65"/>
        <end position="82"/>
    </location>
</feature>
<keyword evidence="1" id="KW-1133">Transmembrane helix</keyword>
<dbReference type="SUPFAM" id="SSF56219">
    <property type="entry name" value="DNase I-like"/>
    <property type="match status" value="1"/>
</dbReference>
<protein>
    <submittedName>
        <fullName evidence="3">Endonuclease/exonuclease/phosphatase family protein</fullName>
    </submittedName>
</protein>
<keyword evidence="4" id="KW-1185">Reference proteome</keyword>
<feature type="transmembrane region" description="Helical" evidence="1">
    <location>
        <begin position="9"/>
        <end position="28"/>
    </location>
</feature>